<dbReference type="RefSeq" id="WP_206092313.1">
    <property type="nucleotide sequence ID" value="NZ_CP065053.1"/>
</dbReference>
<reference evidence="1 2" key="1">
    <citation type="submission" date="2020-11" db="EMBL/GenBank/DDBJ databases">
        <authorList>
            <person name="Sun Q."/>
        </authorList>
    </citation>
    <scope>NUCLEOTIDE SEQUENCE [LARGE SCALE GENOMIC DNA]</scope>
    <source>
        <strain evidence="1 2">P8398</strain>
    </source>
</reference>
<dbReference type="Proteomes" id="UP000662888">
    <property type="component" value="Chromosome"/>
</dbReference>
<sequence length="108" mass="11514">MKTHFQKHGDEYLLSPAATLMMVADAIHCPDAAPQGKARASRVLNATMAAARAAKFEQADILETMLLSGADAARVLPMCDALVQRLGPRVVIDIIRNGLSDVRQGDGS</sequence>
<gene>
    <name evidence="1" type="ORF">IV454_16220</name>
</gene>
<evidence type="ECO:0000313" key="2">
    <source>
        <dbReference type="Proteomes" id="UP000662888"/>
    </source>
</evidence>
<protein>
    <submittedName>
        <fullName evidence="1">Uncharacterized protein</fullName>
    </submittedName>
</protein>
<name>A0AA49AAQ7_9BURK</name>
<dbReference type="EMBL" id="CP065053">
    <property type="protein sequence ID" value="QPI52893.1"/>
    <property type="molecule type" value="Genomic_DNA"/>
</dbReference>
<organism evidence="1 2">
    <name type="scientific">Massilia antarctica</name>
    <dbReference type="NCBI Taxonomy" id="2765360"/>
    <lineage>
        <taxon>Bacteria</taxon>
        <taxon>Pseudomonadati</taxon>
        <taxon>Pseudomonadota</taxon>
        <taxon>Betaproteobacteria</taxon>
        <taxon>Burkholderiales</taxon>
        <taxon>Oxalobacteraceae</taxon>
        <taxon>Telluria group</taxon>
        <taxon>Massilia</taxon>
    </lineage>
</organism>
<proteinExistence type="predicted"/>
<evidence type="ECO:0000313" key="1">
    <source>
        <dbReference type="EMBL" id="QPI52893.1"/>
    </source>
</evidence>
<accession>A0AA49AAQ7</accession>
<keyword evidence="2" id="KW-1185">Reference proteome</keyword>